<feature type="transmembrane region" description="Helical" evidence="1">
    <location>
        <begin position="79"/>
        <end position="100"/>
    </location>
</feature>
<evidence type="ECO:0000313" key="2">
    <source>
        <dbReference type="EMBL" id="PFG31109.1"/>
    </source>
</evidence>
<keyword evidence="1" id="KW-0812">Transmembrane</keyword>
<evidence type="ECO:0000256" key="1">
    <source>
        <dbReference type="SAM" id="Phobius"/>
    </source>
</evidence>
<sequence length="163" mass="16636">MTLVSPAASRSALTSCVIVIVVSIAIAVWVGFGRVILGWPGSVGMVLSLTVVPIGLVLHGSAALQMRNAVRRGSSIRRAVIAFVLAASSGVLFGATVPEITNEGIRSLMAPTGETWAVEMTIALCNPLGIVYLATSIATVVFARLAARGASEPGVDAHEVGVG</sequence>
<keyword evidence="1" id="KW-0472">Membrane</keyword>
<reference evidence="2 3" key="1">
    <citation type="submission" date="2017-10" db="EMBL/GenBank/DDBJ databases">
        <title>Sequencing the genomes of 1000 actinobacteria strains.</title>
        <authorList>
            <person name="Klenk H.-P."/>
        </authorList>
    </citation>
    <scope>NUCLEOTIDE SEQUENCE [LARGE SCALE GENOMIC DNA]</scope>
    <source>
        <strain evidence="2 3">DSM 21798</strain>
    </source>
</reference>
<organism evidence="2 3">
    <name type="scientific">Paramicrobacterium agarici</name>
    <dbReference type="NCBI Taxonomy" id="630514"/>
    <lineage>
        <taxon>Bacteria</taxon>
        <taxon>Bacillati</taxon>
        <taxon>Actinomycetota</taxon>
        <taxon>Actinomycetes</taxon>
        <taxon>Micrococcales</taxon>
        <taxon>Microbacteriaceae</taxon>
        <taxon>Paramicrobacterium</taxon>
    </lineage>
</organism>
<dbReference type="AlphaFoldDB" id="A0A2A9DYU8"/>
<dbReference type="RefSeq" id="WP_098407488.1">
    <property type="nucleotide sequence ID" value="NZ_PDJE01000001.1"/>
</dbReference>
<feature type="transmembrane region" description="Helical" evidence="1">
    <location>
        <begin position="12"/>
        <end position="32"/>
    </location>
</feature>
<name>A0A2A9DYU8_9MICO</name>
<comment type="caution">
    <text evidence="2">The sequence shown here is derived from an EMBL/GenBank/DDBJ whole genome shotgun (WGS) entry which is preliminary data.</text>
</comment>
<accession>A0A2A9DYU8</accession>
<proteinExistence type="predicted"/>
<keyword evidence="3" id="KW-1185">Reference proteome</keyword>
<evidence type="ECO:0000313" key="3">
    <source>
        <dbReference type="Proteomes" id="UP000221369"/>
    </source>
</evidence>
<protein>
    <submittedName>
        <fullName evidence="2">Uncharacterized protein</fullName>
    </submittedName>
</protein>
<feature type="transmembrane region" description="Helical" evidence="1">
    <location>
        <begin position="38"/>
        <end position="58"/>
    </location>
</feature>
<keyword evidence="1" id="KW-1133">Transmembrane helix</keyword>
<gene>
    <name evidence="2" type="ORF">ATJ78_2059</name>
</gene>
<feature type="transmembrane region" description="Helical" evidence="1">
    <location>
        <begin position="120"/>
        <end position="143"/>
    </location>
</feature>
<dbReference type="Proteomes" id="UP000221369">
    <property type="component" value="Unassembled WGS sequence"/>
</dbReference>
<dbReference type="EMBL" id="PDJE01000001">
    <property type="protein sequence ID" value="PFG31109.1"/>
    <property type="molecule type" value="Genomic_DNA"/>
</dbReference>